<evidence type="ECO:0000256" key="1">
    <source>
        <dbReference type="ARBA" id="ARBA00022527"/>
    </source>
</evidence>
<dbReference type="GeneID" id="38779786"/>
<name>A0A401GL50_9APHY</name>
<dbReference type="RefSeq" id="XP_027613782.1">
    <property type="nucleotide sequence ID" value="XM_027757981.1"/>
</dbReference>
<evidence type="ECO:0000313" key="10">
    <source>
        <dbReference type="Proteomes" id="UP000287166"/>
    </source>
</evidence>
<feature type="region of interest" description="Disordered" evidence="7">
    <location>
        <begin position="115"/>
        <end position="137"/>
    </location>
</feature>
<evidence type="ECO:0000256" key="5">
    <source>
        <dbReference type="ARBA" id="ARBA00022840"/>
    </source>
</evidence>
<dbReference type="InterPro" id="IPR017441">
    <property type="entry name" value="Protein_kinase_ATP_BS"/>
</dbReference>
<dbReference type="EMBL" id="BFAD01000004">
    <property type="protein sequence ID" value="GBE82869.1"/>
    <property type="molecule type" value="Genomic_DNA"/>
</dbReference>
<dbReference type="InterPro" id="IPR011009">
    <property type="entry name" value="Kinase-like_dom_sf"/>
</dbReference>
<keyword evidence="1" id="KW-0723">Serine/threonine-protein kinase</keyword>
<dbReference type="InParanoid" id="A0A401GL50"/>
<dbReference type="SMART" id="SM00220">
    <property type="entry name" value="S_TKc"/>
    <property type="match status" value="1"/>
</dbReference>
<dbReference type="PANTHER" id="PTHR24351">
    <property type="entry name" value="RIBOSOMAL PROTEIN S6 KINASE"/>
    <property type="match status" value="1"/>
</dbReference>
<evidence type="ECO:0000256" key="2">
    <source>
        <dbReference type="ARBA" id="ARBA00022679"/>
    </source>
</evidence>
<evidence type="ECO:0000313" key="9">
    <source>
        <dbReference type="EMBL" id="GBE82869.1"/>
    </source>
</evidence>
<protein>
    <recommendedName>
        <fullName evidence="8">Protein kinase domain-containing protein</fullName>
    </recommendedName>
</protein>
<sequence length="591" mass="67014">MRMPMSITIPPSNTSSILSSKSNYPITPALLPAQRALDYNDTHPLTSLCEVHPIISDIQSTSTSPCSPLAGDVTADQFMASDVVQVNQFWECERLLNAVQELHGFVQLLTPPRRRNKQPATACDAPPKYSRVSDPHRQSSLTNEQYEGFRYLDSTLDYNIIASVLELPVDPCDKNVVPTKFEILDILGRGGFGCVLLARRLREIGDEQVSDEVAIKLIRKTKQYARYPGRRAAHGELEILRKACGQSPFLSLLLSSWSNYNMIYFVMKFYPQTLGERLRNLRRYYDRVDPIDAKLYCAELILGLGHLHNEVQAAHLDLKPDNIFIADDGRLVIADFGLSHVPEMGRDLPWSPIYERGGTPGYYAPEVCDPAWYGRGYNYKADIFTLGLVFAELLSQPIPLYPYRDCDYEGNAKIFDQWSEMQARAPQNKVRDLDLDSELARDLLHQMLHLNPGCRPSTQELMNHRYFCDINWEHVKAGECIHRYIPSGRTMYNGEGVWLTHSANISMPLDSRRFMMYQKQIDLAIGRDPFLFVASPSVLRGNHKNLDTADRILDDAPPEFCTLDMSALPHFSSLPRVASSDEFIRGAGINF</sequence>
<evidence type="ECO:0000256" key="3">
    <source>
        <dbReference type="ARBA" id="ARBA00022741"/>
    </source>
</evidence>
<dbReference type="GO" id="GO:0005524">
    <property type="term" value="F:ATP binding"/>
    <property type="evidence" value="ECO:0007669"/>
    <property type="project" value="UniProtKB-UniRule"/>
</dbReference>
<evidence type="ECO:0000256" key="4">
    <source>
        <dbReference type="ARBA" id="ARBA00022777"/>
    </source>
</evidence>
<dbReference type="GO" id="GO:0004674">
    <property type="term" value="F:protein serine/threonine kinase activity"/>
    <property type="evidence" value="ECO:0007669"/>
    <property type="project" value="UniProtKB-KW"/>
</dbReference>
<feature type="binding site" evidence="6">
    <location>
        <position position="220"/>
    </location>
    <ligand>
        <name>ATP</name>
        <dbReference type="ChEBI" id="CHEBI:30616"/>
    </ligand>
</feature>
<keyword evidence="5 6" id="KW-0067">ATP-binding</keyword>
<dbReference type="Pfam" id="PF00069">
    <property type="entry name" value="Pkinase"/>
    <property type="match status" value="1"/>
</dbReference>
<dbReference type="STRING" id="139825.A0A401GL50"/>
<keyword evidence="2" id="KW-0808">Transferase</keyword>
<evidence type="ECO:0000256" key="6">
    <source>
        <dbReference type="PROSITE-ProRule" id="PRU10141"/>
    </source>
</evidence>
<dbReference type="SUPFAM" id="SSF56112">
    <property type="entry name" value="Protein kinase-like (PK-like)"/>
    <property type="match status" value="1"/>
</dbReference>
<dbReference type="AlphaFoldDB" id="A0A401GL50"/>
<reference evidence="9 10" key="1">
    <citation type="journal article" date="2018" name="Sci. Rep.">
        <title>Genome sequence of the cauliflower mushroom Sparassis crispa (Hanabiratake) and its association with beneficial usage.</title>
        <authorList>
            <person name="Kiyama R."/>
            <person name="Furutani Y."/>
            <person name="Kawaguchi K."/>
            <person name="Nakanishi T."/>
        </authorList>
    </citation>
    <scope>NUCLEOTIDE SEQUENCE [LARGE SCALE GENOMIC DNA]</scope>
</reference>
<dbReference type="InterPro" id="IPR000719">
    <property type="entry name" value="Prot_kinase_dom"/>
</dbReference>
<keyword evidence="4" id="KW-0418">Kinase</keyword>
<dbReference type="OrthoDB" id="1668230at2759"/>
<dbReference type="Gene3D" id="3.30.200.20">
    <property type="entry name" value="Phosphorylase Kinase, domain 1"/>
    <property type="match status" value="1"/>
</dbReference>
<keyword evidence="10" id="KW-1185">Reference proteome</keyword>
<organism evidence="9 10">
    <name type="scientific">Sparassis crispa</name>
    <dbReference type="NCBI Taxonomy" id="139825"/>
    <lineage>
        <taxon>Eukaryota</taxon>
        <taxon>Fungi</taxon>
        <taxon>Dikarya</taxon>
        <taxon>Basidiomycota</taxon>
        <taxon>Agaricomycotina</taxon>
        <taxon>Agaricomycetes</taxon>
        <taxon>Polyporales</taxon>
        <taxon>Sparassidaceae</taxon>
        <taxon>Sparassis</taxon>
    </lineage>
</organism>
<evidence type="ECO:0000256" key="7">
    <source>
        <dbReference type="SAM" id="MobiDB-lite"/>
    </source>
</evidence>
<comment type="caution">
    <text evidence="9">The sequence shown here is derived from an EMBL/GenBank/DDBJ whole genome shotgun (WGS) entry which is preliminary data.</text>
</comment>
<feature type="domain" description="Protein kinase" evidence="8">
    <location>
        <begin position="181"/>
        <end position="467"/>
    </location>
</feature>
<accession>A0A401GL50</accession>
<proteinExistence type="predicted"/>
<dbReference type="PROSITE" id="PS00107">
    <property type="entry name" value="PROTEIN_KINASE_ATP"/>
    <property type="match status" value="1"/>
</dbReference>
<dbReference type="Proteomes" id="UP000287166">
    <property type="component" value="Unassembled WGS sequence"/>
</dbReference>
<evidence type="ECO:0000259" key="8">
    <source>
        <dbReference type="PROSITE" id="PS50011"/>
    </source>
</evidence>
<dbReference type="Gene3D" id="1.10.510.10">
    <property type="entry name" value="Transferase(Phosphotransferase) domain 1"/>
    <property type="match status" value="1"/>
</dbReference>
<gene>
    <name evidence="9" type="ORF">SCP_0412560</name>
</gene>
<dbReference type="PROSITE" id="PS50011">
    <property type="entry name" value="PROTEIN_KINASE_DOM"/>
    <property type="match status" value="1"/>
</dbReference>
<keyword evidence="3 6" id="KW-0547">Nucleotide-binding</keyword>